<reference evidence="2 3" key="1">
    <citation type="submission" date="2022-07" db="EMBL/GenBank/DDBJ databases">
        <title>Genome Analysis of Selected Gammaproteobacteria from Nigerian Food snails.</title>
        <authorList>
            <person name="Okafor A.C."/>
        </authorList>
    </citation>
    <scope>NUCLEOTIDE SEQUENCE [LARGE SCALE GENOMIC DNA]</scope>
    <source>
        <strain evidence="2 3">Awg 2</strain>
    </source>
</reference>
<name>A0ABT4Y6A4_METRE</name>
<feature type="chain" id="PRO_5047216170" evidence="1">
    <location>
        <begin position="27"/>
        <end position="216"/>
    </location>
</feature>
<accession>A0ABT4Y6A4</accession>
<evidence type="ECO:0000313" key="2">
    <source>
        <dbReference type="EMBL" id="MDA8484384.1"/>
    </source>
</evidence>
<sequence length="216" mass="22810">MNKAISSISQFPVALLAALLATSSHAFEPTIQVVEPNGTQYVAGFPALVNVGLSISVFNPQGRCLTNAIKSLSVDAQHTDDSEPTTIHASLQNPINNDPVLCPAPYNFQWSVPKPGSYNLVVTATHGNDDGTTSTVVEFLMLAVEFPAPPAVANAYINGTPDYKSASGKKRGCVISKIAENHAKDSKYGPKGGPYNEPAVISDVNEYYSNGSCPAK</sequence>
<evidence type="ECO:0000313" key="3">
    <source>
        <dbReference type="Proteomes" id="UP001211689"/>
    </source>
</evidence>
<evidence type="ECO:0000256" key="1">
    <source>
        <dbReference type="SAM" id="SignalP"/>
    </source>
</evidence>
<dbReference type="EMBL" id="JANEWF010000015">
    <property type="protein sequence ID" value="MDA8484384.1"/>
    <property type="molecule type" value="Genomic_DNA"/>
</dbReference>
<keyword evidence="1" id="KW-0732">Signal</keyword>
<protein>
    <submittedName>
        <fullName evidence="2">Uncharacterized protein</fullName>
    </submittedName>
</protein>
<proteinExistence type="predicted"/>
<keyword evidence="3" id="KW-1185">Reference proteome</keyword>
<gene>
    <name evidence="2" type="ORF">NNO07_15015</name>
</gene>
<dbReference type="RefSeq" id="WP_271471196.1">
    <property type="nucleotide sequence ID" value="NZ_JANEWF010000015.1"/>
</dbReference>
<comment type="caution">
    <text evidence="2">The sequence shown here is derived from an EMBL/GenBank/DDBJ whole genome shotgun (WGS) entry which is preliminary data.</text>
</comment>
<feature type="signal peptide" evidence="1">
    <location>
        <begin position="1"/>
        <end position="26"/>
    </location>
</feature>
<dbReference type="Proteomes" id="UP001211689">
    <property type="component" value="Unassembled WGS sequence"/>
</dbReference>
<organism evidence="2 3">
    <name type="scientific">Metapseudomonas resinovorans</name>
    <name type="common">Pseudomonas resinovorans</name>
    <dbReference type="NCBI Taxonomy" id="53412"/>
    <lineage>
        <taxon>Bacteria</taxon>
        <taxon>Pseudomonadati</taxon>
        <taxon>Pseudomonadota</taxon>
        <taxon>Gammaproteobacteria</taxon>
        <taxon>Pseudomonadales</taxon>
        <taxon>Pseudomonadaceae</taxon>
        <taxon>Metapseudomonas</taxon>
    </lineage>
</organism>